<comment type="similarity">
    <text evidence="6">Belongs to the mitochondrion-specific ribosomal protein mL37 family.</text>
</comment>
<evidence type="ECO:0000313" key="10">
    <source>
        <dbReference type="Proteomes" id="UP000007110"/>
    </source>
</evidence>
<dbReference type="PANTHER" id="PTHR15889">
    <property type="entry name" value="MITOCHONDRIAL RIBOSOMAL PROTEIN L37"/>
    <property type="match status" value="1"/>
</dbReference>
<keyword evidence="5" id="KW-0687">Ribonucleoprotein</keyword>
<evidence type="ECO:0000256" key="5">
    <source>
        <dbReference type="ARBA" id="ARBA00023274"/>
    </source>
</evidence>
<dbReference type="KEGG" id="spu:587952"/>
<evidence type="ECO:0000256" key="7">
    <source>
        <dbReference type="ARBA" id="ARBA00039442"/>
    </source>
</evidence>
<evidence type="ECO:0000256" key="4">
    <source>
        <dbReference type="ARBA" id="ARBA00023128"/>
    </source>
</evidence>
<organism evidence="9 10">
    <name type="scientific">Strongylocentrotus purpuratus</name>
    <name type="common">Purple sea urchin</name>
    <dbReference type="NCBI Taxonomy" id="7668"/>
    <lineage>
        <taxon>Eukaryota</taxon>
        <taxon>Metazoa</taxon>
        <taxon>Echinodermata</taxon>
        <taxon>Eleutherozoa</taxon>
        <taxon>Echinozoa</taxon>
        <taxon>Echinoidea</taxon>
        <taxon>Euechinoidea</taxon>
        <taxon>Echinacea</taxon>
        <taxon>Camarodonta</taxon>
        <taxon>Echinidea</taxon>
        <taxon>Strongylocentrotidae</taxon>
        <taxon>Strongylocentrotus</taxon>
    </lineage>
</organism>
<dbReference type="GO" id="GO:0003735">
    <property type="term" value="F:structural constituent of ribosome"/>
    <property type="evidence" value="ECO:0007669"/>
    <property type="project" value="InterPro"/>
</dbReference>
<evidence type="ECO:0000256" key="8">
    <source>
        <dbReference type="ARBA" id="ARBA00041617"/>
    </source>
</evidence>
<keyword evidence="4" id="KW-0496">Mitochondrion</keyword>
<protein>
    <recommendedName>
        <fullName evidence="7">Large ribosomal subunit protein mL37</fullName>
    </recommendedName>
    <alternativeName>
        <fullName evidence="8">39S ribosomal protein L37, mitochondrial</fullName>
    </alternativeName>
</protein>
<dbReference type="GeneID" id="587952"/>
<dbReference type="OMA" id="WERGWHD"/>
<accession>A0A7M7NDJ5</accession>
<dbReference type="OrthoDB" id="5835618at2759"/>
<evidence type="ECO:0000256" key="6">
    <source>
        <dbReference type="ARBA" id="ARBA00037985"/>
    </source>
</evidence>
<dbReference type="RefSeq" id="XP_030833959.1">
    <property type="nucleotide sequence ID" value="XM_030978099.1"/>
</dbReference>
<dbReference type="Pfam" id="PF07147">
    <property type="entry name" value="PDCD9"/>
    <property type="match status" value="1"/>
</dbReference>
<dbReference type="EnsemblMetazoa" id="XM_030978099">
    <property type="protein sequence ID" value="XP_030833959"/>
    <property type="gene ID" value="LOC587952"/>
</dbReference>
<sequence length="440" mass="50802">MPSSMTTRLFLKSSSLAGSRLLTGPLILPGQKWILVRGYRPEKKRQIRERGKEQRKTTARKIYETLDLPSPYNIPTKEKIADFHPRYMNRVHMNEDNPHYHEEKTYIFNHRCRLEEGVNQALWLTKSKLMGEGQLPERIQELASRLEMPDMEERVLRSIRKCRQYDTQSKLIPVDRYSYAQNIDFIRLCQLMSGQYPGLLQRAQSDGYYVAGSWHRGDEQIQVRGRSGLLVSSTSPLERLASPEEVAETASHTLPDFYPLAPTIDLLTRNVYKDNHNFSGFYEGSPFPHAHTLFIHDARNWCRNTMQYLNAQGLMFAFANAMSRAKLQYGADAAIDLDEPIVTQSIVSTGVKFAFIQVQLNTLNMNSNDGIKNMVWVDEGNVMYSDHYPVVFRIFKTHGNRHTKPGYIKKMHRRDPDLGCRELDVNVFRKFLACYVNGAA</sequence>
<dbReference type="InParanoid" id="A0A7M7NDJ5"/>
<reference evidence="9" key="2">
    <citation type="submission" date="2021-01" db="UniProtKB">
        <authorList>
            <consortium name="EnsemblMetazoa"/>
        </authorList>
    </citation>
    <scope>IDENTIFICATION</scope>
</reference>
<dbReference type="GO" id="GO:0006412">
    <property type="term" value="P:translation"/>
    <property type="evidence" value="ECO:0007669"/>
    <property type="project" value="InterPro"/>
</dbReference>
<dbReference type="AlphaFoldDB" id="A0A7M7NDJ5"/>
<evidence type="ECO:0000256" key="1">
    <source>
        <dbReference type="ARBA" id="ARBA00004173"/>
    </source>
</evidence>
<dbReference type="GO" id="GO:1990904">
    <property type="term" value="C:ribonucleoprotein complex"/>
    <property type="evidence" value="ECO:0007669"/>
    <property type="project" value="UniProtKB-KW"/>
</dbReference>
<evidence type="ECO:0000256" key="3">
    <source>
        <dbReference type="ARBA" id="ARBA00022980"/>
    </source>
</evidence>
<comment type="subcellular location">
    <subcellularLocation>
        <location evidence="1">Mitochondrion</location>
    </subcellularLocation>
</comment>
<dbReference type="InterPro" id="IPR010793">
    <property type="entry name" value="Ribosomal_mL37/mL65"/>
</dbReference>
<name>A0A7M7NDJ5_STRPU</name>
<evidence type="ECO:0000256" key="2">
    <source>
        <dbReference type="ARBA" id="ARBA00022946"/>
    </source>
</evidence>
<keyword evidence="3" id="KW-0689">Ribosomal protein</keyword>
<dbReference type="PANTHER" id="PTHR15889:SF2">
    <property type="entry name" value="LARGE RIBOSOMAL SUBUNIT PROTEIN ML37"/>
    <property type="match status" value="1"/>
</dbReference>
<dbReference type="GO" id="GO:0005840">
    <property type="term" value="C:ribosome"/>
    <property type="evidence" value="ECO:0007669"/>
    <property type="project" value="UniProtKB-KW"/>
</dbReference>
<reference evidence="10" key="1">
    <citation type="submission" date="2015-02" db="EMBL/GenBank/DDBJ databases">
        <title>Genome sequencing for Strongylocentrotus purpuratus.</title>
        <authorList>
            <person name="Murali S."/>
            <person name="Liu Y."/>
            <person name="Vee V."/>
            <person name="English A."/>
            <person name="Wang M."/>
            <person name="Skinner E."/>
            <person name="Han Y."/>
            <person name="Muzny D.M."/>
            <person name="Worley K.C."/>
            <person name="Gibbs R.A."/>
        </authorList>
    </citation>
    <scope>NUCLEOTIDE SEQUENCE</scope>
</reference>
<dbReference type="Proteomes" id="UP000007110">
    <property type="component" value="Unassembled WGS sequence"/>
</dbReference>
<keyword evidence="10" id="KW-1185">Reference proteome</keyword>
<dbReference type="InterPro" id="IPR052482">
    <property type="entry name" value="mtLSU_mL37"/>
</dbReference>
<dbReference type="CTD" id="51253"/>
<dbReference type="GO" id="GO:0005739">
    <property type="term" value="C:mitochondrion"/>
    <property type="evidence" value="ECO:0000318"/>
    <property type="project" value="GO_Central"/>
</dbReference>
<evidence type="ECO:0000313" key="9">
    <source>
        <dbReference type="EnsemblMetazoa" id="XP_030833959"/>
    </source>
</evidence>
<keyword evidence="2" id="KW-0809">Transit peptide</keyword>
<proteinExistence type="inferred from homology"/>